<name>M4C556_HYAAE</name>
<evidence type="ECO:0000313" key="1">
    <source>
        <dbReference type="EnsemblProtists" id="HpaP814227"/>
    </source>
</evidence>
<dbReference type="InParanoid" id="M4C556"/>
<dbReference type="HOGENOM" id="CLU_093659_0_0_1"/>
<reference evidence="1" key="2">
    <citation type="submission" date="2015-06" db="UniProtKB">
        <authorList>
            <consortium name="EnsemblProtists"/>
        </authorList>
    </citation>
    <scope>IDENTIFICATION</scope>
    <source>
        <strain evidence="1">Emoy2</strain>
    </source>
</reference>
<dbReference type="VEuPathDB" id="FungiDB:HpaG814227"/>
<keyword evidence="2" id="KW-1185">Reference proteome</keyword>
<accession>M4C556</accession>
<reference evidence="2" key="1">
    <citation type="journal article" date="2010" name="Science">
        <title>Signatures of adaptation to obligate biotrophy in the Hyaloperonospora arabidopsidis genome.</title>
        <authorList>
            <person name="Baxter L."/>
            <person name="Tripathy S."/>
            <person name="Ishaque N."/>
            <person name="Boot N."/>
            <person name="Cabral A."/>
            <person name="Kemen E."/>
            <person name="Thines M."/>
            <person name="Ah-Fong A."/>
            <person name="Anderson R."/>
            <person name="Badejoko W."/>
            <person name="Bittner-Eddy P."/>
            <person name="Boore J.L."/>
            <person name="Chibucos M.C."/>
            <person name="Coates M."/>
            <person name="Dehal P."/>
            <person name="Delehaunty K."/>
            <person name="Dong S."/>
            <person name="Downton P."/>
            <person name="Dumas B."/>
            <person name="Fabro G."/>
            <person name="Fronick C."/>
            <person name="Fuerstenberg S.I."/>
            <person name="Fulton L."/>
            <person name="Gaulin E."/>
            <person name="Govers F."/>
            <person name="Hughes L."/>
            <person name="Humphray S."/>
            <person name="Jiang R.H."/>
            <person name="Judelson H."/>
            <person name="Kamoun S."/>
            <person name="Kyung K."/>
            <person name="Meijer H."/>
            <person name="Minx P."/>
            <person name="Morris P."/>
            <person name="Nelson J."/>
            <person name="Phuntumart V."/>
            <person name="Qutob D."/>
            <person name="Rehmany A."/>
            <person name="Rougon-Cardoso A."/>
            <person name="Ryden P."/>
            <person name="Torto-Alalibo T."/>
            <person name="Studholme D."/>
            <person name="Wang Y."/>
            <person name="Win J."/>
            <person name="Wood J."/>
            <person name="Clifton S.W."/>
            <person name="Rogers J."/>
            <person name="Van den Ackerveken G."/>
            <person name="Jones J.D."/>
            <person name="McDowell J.M."/>
            <person name="Beynon J."/>
            <person name="Tyler B.M."/>
        </authorList>
    </citation>
    <scope>NUCLEOTIDE SEQUENCE [LARGE SCALE GENOMIC DNA]</scope>
    <source>
        <strain evidence="2">Emoy2</strain>
    </source>
</reference>
<organism evidence="1 2">
    <name type="scientific">Hyaloperonospora arabidopsidis (strain Emoy2)</name>
    <name type="common">Downy mildew agent</name>
    <name type="synonym">Peronospora arabidopsidis</name>
    <dbReference type="NCBI Taxonomy" id="559515"/>
    <lineage>
        <taxon>Eukaryota</taxon>
        <taxon>Sar</taxon>
        <taxon>Stramenopiles</taxon>
        <taxon>Oomycota</taxon>
        <taxon>Peronosporomycetes</taxon>
        <taxon>Peronosporales</taxon>
        <taxon>Peronosporaceae</taxon>
        <taxon>Hyaloperonospora</taxon>
    </lineage>
</organism>
<dbReference type="AlphaFoldDB" id="M4C556"/>
<dbReference type="EnsemblProtists" id="HpaT814227">
    <property type="protein sequence ID" value="HpaP814227"/>
    <property type="gene ID" value="HpaG814227"/>
</dbReference>
<evidence type="ECO:0000313" key="2">
    <source>
        <dbReference type="Proteomes" id="UP000011713"/>
    </source>
</evidence>
<protein>
    <submittedName>
        <fullName evidence="1">Uncharacterized protein</fullName>
    </submittedName>
</protein>
<dbReference type="EMBL" id="ABWE02003605">
    <property type="status" value="NOT_ANNOTATED_CDS"/>
    <property type="molecule type" value="Genomic_DNA"/>
</dbReference>
<sequence length="177" mass="20112">MRVGPYSTGQWLTVPGCLSWMQGETLRVFGHTINSETRLVVIRLYTAHADAKHRSLCRRWAATADAQAGQIPWKTTDNIHRWRRFSKIQPELLSPTVVEPLDYLDYWGVLNVLWVMLPKLTPVEDETGVVMPQTKAALYHQSKEVRAAVSSIISKPVNWQQALDLTARDGQLLGTQY</sequence>
<dbReference type="Proteomes" id="UP000011713">
    <property type="component" value="Unassembled WGS sequence"/>
</dbReference>
<proteinExistence type="predicted"/>